<feature type="compositionally biased region" description="Basic residues" evidence="1">
    <location>
        <begin position="93"/>
        <end position="103"/>
    </location>
</feature>
<proteinExistence type="predicted"/>
<dbReference type="Proteomes" id="UP001245285">
    <property type="component" value="Unassembled WGS sequence"/>
</dbReference>
<protein>
    <recommendedName>
        <fullName evidence="4">Transposase IS200-like domain-containing protein</fullName>
    </recommendedName>
</protein>
<dbReference type="Gene3D" id="3.30.70.1290">
    <property type="entry name" value="Transposase IS200-like"/>
    <property type="match status" value="1"/>
</dbReference>
<organism evidence="2 3">
    <name type="scientific">Autumnicola lenta</name>
    <dbReference type="NCBI Taxonomy" id="3075593"/>
    <lineage>
        <taxon>Bacteria</taxon>
        <taxon>Pseudomonadati</taxon>
        <taxon>Bacteroidota</taxon>
        <taxon>Flavobacteriia</taxon>
        <taxon>Flavobacteriales</taxon>
        <taxon>Flavobacteriaceae</taxon>
        <taxon>Autumnicola</taxon>
    </lineage>
</organism>
<comment type="caution">
    <text evidence="2">The sequence shown here is derived from an EMBL/GenBank/DDBJ whole genome shotgun (WGS) entry which is preliminary data.</text>
</comment>
<dbReference type="RefSeq" id="WP_311493575.1">
    <property type="nucleotide sequence ID" value="NZ_JAVRHO010000002.1"/>
</dbReference>
<feature type="region of interest" description="Disordered" evidence="1">
    <location>
        <begin position="38"/>
        <end position="103"/>
    </location>
</feature>
<name>A0ABU3CGE6_9FLAO</name>
<gene>
    <name evidence="2" type="ORF">RM545_01865</name>
</gene>
<evidence type="ECO:0000313" key="2">
    <source>
        <dbReference type="EMBL" id="MDT0645422.1"/>
    </source>
</evidence>
<evidence type="ECO:0008006" key="4">
    <source>
        <dbReference type="Google" id="ProtNLM"/>
    </source>
</evidence>
<reference evidence="2 3" key="1">
    <citation type="submission" date="2023-09" db="EMBL/GenBank/DDBJ databases">
        <authorList>
            <person name="Rey-Velasco X."/>
        </authorList>
    </citation>
    <scope>NUCLEOTIDE SEQUENCE [LARGE SCALE GENOMIC DNA]</scope>
    <source>
        <strain evidence="2 3">F260</strain>
    </source>
</reference>
<keyword evidence="3" id="KW-1185">Reference proteome</keyword>
<evidence type="ECO:0000313" key="3">
    <source>
        <dbReference type="Proteomes" id="UP001245285"/>
    </source>
</evidence>
<accession>A0ABU3CGE6</accession>
<dbReference type="InterPro" id="IPR036515">
    <property type="entry name" value="Transposase_17_sf"/>
</dbReference>
<dbReference type="EMBL" id="JAVRHO010000002">
    <property type="protein sequence ID" value="MDT0645422.1"/>
    <property type="molecule type" value="Genomic_DNA"/>
</dbReference>
<sequence>MEQSHQFWNEIPNHFPFIQLGEFIAMPNHIHGIIIINNPPHSFGKSNDAGELNNPAAPYSPDNVQTPNLGVSSVNPERANPENRGNGAINPSSKKHKSFFQKT</sequence>
<feature type="compositionally biased region" description="Polar residues" evidence="1">
    <location>
        <begin position="62"/>
        <end position="75"/>
    </location>
</feature>
<evidence type="ECO:0000256" key="1">
    <source>
        <dbReference type="SAM" id="MobiDB-lite"/>
    </source>
</evidence>